<dbReference type="EMBL" id="CAJHIR010000021">
    <property type="protein sequence ID" value="CAD6493136.1"/>
    <property type="molecule type" value="Genomic_DNA"/>
</dbReference>
<evidence type="ECO:0000313" key="7">
    <source>
        <dbReference type="Proteomes" id="UP000612009"/>
    </source>
</evidence>
<feature type="domain" description="CBS" evidence="5">
    <location>
        <begin position="203"/>
        <end position="255"/>
    </location>
</feature>
<dbReference type="PANTHER" id="PTHR43080:SF2">
    <property type="entry name" value="CBS DOMAIN-CONTAINING PROTEIN"/>
    <property type="match status" value="1"/>
</dbReference>
<dbReference type="InterPro" id="IPR051257">
    <property type="entry name" value="Diverse_CBS-Domain"/>
</dbReference>
<evidence type="ECO:0000259" key="5">
    <source>
        <dbReference type="PROSITE" id="PS51371"/>
    </source>
</evidence>
<dbReference type="InterPro" id="IPR000644">
    <property type="entry name" value="CBS_dom"/>
</dbReference>
<protein>
    <submittedName>
        <fullName evidence="6">Inosine-5'-monophosphate dehydrogenase</fullName>
        <ecNumber evidence="6">1.1.1.205</ecNumber>
    </submittedName>
</protein>
<evidence type="ECO:0000313" key="6">
    <source>
        <dbReference type="EMBL" id="CAD6493136.1"/>
    </source>
</evidence>
<dbReference type="Pfam" id="PF00571">
    <property type="entry name" value="CBS"/>
    <property type="match status" value="4"/>
</dbReference>
<evidence type="ECO:0000256" key="4">
    <source>
        <dbReference type="PROSITE-ProRule" id="PRU00703"/>
    </source>
</evidence>
<organism evidence="6 7">
    <name type="scientific">Candidatus Argoarchaeum ethanivorans</name>
    <dbReference type="NCBI Taxonomy" id="2608793"/>
    <lineage>
        <taxon>Archaea</taxon>
        <taxon>Methanobacteriati</taxon>
        <taxon>Methanobacteriota</taxon>
        <taxon>Stenosarchaea group</taxon>
        <taxon>Methanomicrobia</taxon>
        <taxon>Methanosarcinales</taxon>
        <taxon>Methanosarcinales incertae sedis</taxon>
        <taxon>GOM Arc I cluster</taxon>
        <taxon>Candidatus Argoarchaeum</taxon>
    </lineage>
</organism>
<accession>A0A811T6Y8</accession>
<comment type="caution">
    <text evidence="6">The sequence shown here is derived from an EMBL/GenBank/DDBJ whole genome shotgun (WGS) entry which is preliminary data.</text>
</comment>
<keyword evidence="6" id="KW-0560">Oxidoreductase</keyword>
<feature type="domain" description="CBS" evidence="5">
    <location>
        <begin position="68"/>
        <end position="126"/>
    </location>
</feature>
<dbReference type="InterPro" id="IPR046342">
    <property type="entry name" value="CBS_dom_sf"/>
</dbReference>
<keyword evidence="1" id="KW-0028">Amino-acid biosynthesis</keyword>
<keyword evidence="2 4" id="KW-0129">CBS domain</keyword>
<dbReference type="Proteomes" id="UP000612009">
    <property type="component" value="Unassembled WGS sequence"/>
</dbReference>
<dbReference type="SUPFAM" id="SSF54631">
    <property type="entry name" value="CBS-domain pair"/>
    <property type="match status" value="2"/>
</dbReference>
<reference evidence="6" key="1">
    <citation type="submission" date="2020-10" db="EMBL/GenBank/DDBJ databases">
        <authorList>
            <person name="Hahn C.J."/>
            <person name="Laso-Perez R."/>
            <person name="Vulcano F."/>
            <person name="Vaziourakis K.-M."/>
            <person name="Stokke R."/>
            <person name="Steen I.H."/>
            <person name="Teske A."/>
            <person name="Boetius A."/>
            <person name="Liebeke M."/>
            <person name="Amann R."/>
            <person name="Knittel K."/>
        </authorList>
    </citation>
    <scope>NUCLEOTIDE SEQUENCE</scope>
    <source>
        <strain evidence="6">Gfbio:e3339647-f889-4370-9287-4fb5cb688e4c:AG392J18_GoMArc1</strain>
    </source>
</reference>
<evidence type="ECO:0000256" key="1">
    <source>
        <dbReference type="ARBA" id="ARBA00022605"/>
    </source>
</evidence>
<dbReference type="Gene3D" id="3.10.580.10">
    <property type="entry name" value="CBS-domain"/>
    <property type="match status" value="2"/>
</dbReference>
<gene>
    <name evidence="6" type="primary">guaB_2</name>
    <name evidence="6" type="ORF">LAKADJCE_00440</name>
</gene>
<feature type="domain" description="CBS" evidence="5">
    <location>
        <begin position="133"/>
        <end position="188"/>
    </location>
</feature>
<name>A0A811T6Y8_9EURY</name>
<evidence type="ECO:0000256" key="3">
    <source>
        <dbReference type="ARBA" id="ARBA00023167"/>
    </source>
</evidence>
<dbReference type="GO" id="GO:0009086">
    <property type="term" value="P:methionine biosynthetic process"/>
    <property type="evidence" value="ECO:0007669"/>
    <property type="project" value="UniProtKB-KW"/>
</dbReference>
<dbReference type="PROSITE" id="PS51371">
    <property type="entry name" value="CBS"/>
    <property type="match status" value="4"/>
</dbReference>
<dbReference type="EC" id="1.1.1.205" evidence="6"/>
<dbReference type="GO" id="GO:0003938">
    <property type="term" value="F:IMP dehydrogenase activity"/>
    <property type="evidence" value="ECO:0007669"/>
    <property type="project" value="UniProtKB-EC"/>
</dbReference>
<evidence type="ECO:0000256" key="2">
    <source>
        <dbReference type="ARBA" id="ARBA00023122"/>
    </source>
</evidence>
<dbReference type="SMART" id="SM00116">
    <property type="entry name" value="CBS"/>
    <property type="match status" value="4"/>
</dbReference>
<feature type="domain" description="CBS" evidence="5">
    <location>
        <begin position="7"/>
        <end position="64"/>
    </location>
</feature>
<proteinExistence type="predicted"/>
<keyword evidence="3" id="KW-0486">Methionine biosynthesis</keyword>
<dbReference type="AlphaFoldDB" id="A0A811T6Y8"/>
<sequence length="255" mass="28597">MKVNKFMRKHVVSVGEKDHITHARQIMRDHNYQILPVVNADDCLKGIITDKDVMRVTSTRSNVTIDGFVSDVPLITAEDDIRSVLRSMSELRLRYLPVVDRHACPVVTGIIGLTHIFTALNEKIPEKKISDIMKTDVETCERSDALNKVWSNLLNSGLSGMPVMDKKEPVGMITIHDIIKSGYTRLDREARRGRAPARVEKIMNTPLYTITKDETVKACIEQLLRLNVGRLCVIEGGTLVGMVDLYDAAQIMIGT</sequence>
<dbReference type="PANTHER" id="PTHR43080">
    <property type="entry name" value="CBS DOMAIN-CONTAINING PROTEIN CBSX3, MITOCHONDRIAL"/>
    <property type="match status" value="1"/>
</dbReference>